<feature type="non-terminal residue" evidence="1">
    <location>
        <position position="1"/>
    </location>
</feature>
<evidence type="ECO:0000313" key="2">
    <source>
        <dbReference type="Proteomes" id="UP001189429"/>
    </source>
</evidence>
<protein>
    <submittedName>
        <fullName evidence="1">Uncharacterized protein</fullName>
    </submittedName>
</protein>
<reference evidence="1" key="1">
    <citation type="submission" date="2023-10" db="EMBL/GenBank/DDBJ databases">
        <authorList>
            <person name="Chen Y."/>
            <person name="Shah S."/>
            <person name="Dougan E. K."/>
            <person name="Thang M."/>
            <person name="Chan C."/>
        </authorList>
    </citation>
    <scope>NUCLEOTIDE SEQUENCE [LARGE SCALE GENOMIC DNA]</scope>
</reference>
<dbReference type="EMBL" id="CAUYUJ010014223">
    <property type="protein sequence ID" value="CAK0838426.1"/>
    <property type="molecule type" value="Genomic_DNA"/>
</dbReference>
<accession>A0ABN9T0K0</accession>
<sequence length="51" mass="5765">VFPAYEHFKRTFKNTDVECSTAGFKFTPMVLESHGGGWSPLARSVLDRFAK</sequence>
<feature type="non-terminal residue" evidence="1">
    <location>
        <position position="51"/>
    </location>
</feature>
<keyword evidence="2" id="KW-1185">Reference proteome</keyword>
<proteinExistence type="predicted"/>
<evidence type="ECO:0000313" key="1">
    <source>
        <dbReference type="EMBL" id="CAK0838426.1"/>
    </source>
</evidence>
<organism evidence="1 2">
    <name type="scientific">Prorocentrum cordatum</name>
    <dbReference type="NCBI Taxonomy" id="2364126"/>
    <lineage>
        <taxon>Eukaryota</taxon>
        <taxon>Sar</taxon>
        <taxon>Alveolata</taxon>
        <taxon>Dinophyceae</taxon>
        <taxon>Prorocentrales</taxon>
        <taxon>Prorocentraceae</taxon>
        <taxon>Prorocentrum</taxon>
    </lineage>
</organism>
<gene>
    <name evidence="1" type="ORF">PCOR1329_LOCUS34378</name>
</gene>
<comment type="caution">
    <text evidence="1">The sequence shown here is derived from an EMBL/GenBank/DDBJ whole genome shotgun (WGS) entry which is preliminary data.</text>
</comment>
<dbReference type="Proteomes" id="UP001189429">
    <property type="component" value="Unassembled WGS sequence"/>
</dbReference>
<name>A0ABN9T0K0_9DINO</name>